<proteinExistence type="predicted"/>
<evidence type="ECO:0000313" key="1">
    <source>
        <dbReference type="EMBL" id="MDH2390057.1"/>
    </source>
</evidence>
<gene>
    <name evidence="1" type="ORF">QCN29_14905</name>
</gene>
<keyword evidence="2" id="KW-1185">Reference proteome</keyword>
<dbReference type="Proteomes" id="UP001223144">
    <property type="component" value="Unassembled WGS sequence"/>
</dbReference>
<evidence type="ECO:0000313" key="2">
    <source>
        <dbReference type="Proteomes" id="UP001223144"/>
    </source>
</evidence>
<dbReference type="RefSeq" id="WP_279928461.1">
    <property type="nucleotide sequence ID" value="NZ_JARWBG010000015.1"/>
</dbReference>
<name>A0ABT6HMY4_9ACTN</name>
<sequence length="44" mass="4820">MNTTTMAAPVARRDLDVSDPGEVVWPLWAAMTASGEWFRRAGKA</sequence>
<dbReference type="EMBL" id="JARWBG010000015">
    <property type="protein sequence ID" value="MDH2390057.1"/>
    <property type="molecule type" value="Genomic_DNA"/>
</dbReference>
<organism evidence="1 2">
    <name type="scientific">Streptomyces chengmaiensis</name>
    <dbReference type="NCBI Taxonomy" id="3040919"/>
    <lineage>
        <taxon>Bacteria</taxon>
        <taxon>Bacillati</taxon>
        <taxon>Actinomycetota</taxon>
        <taxon>Actinomycetes</taxon>
        <taxon>Kitasatosporales</taxon>
        <taxon>Streptomycetaceae</taxon>
        <taxon>Streptomyces</taxon>
    </lineage>
</organism>
<accession>A0ABT6HMY4</accession>
<protein>
    <submittedName>
        <fullName evidence="1">Uncharacterized protein</fullName>
    </submittedName>
</protein>
<comment type="caution">
    <text evidence="1">The sequence shown here is derived from an EMBL/GenBank/DDBJ whole genome shotgun (WGS) entry which is preliminary data.</text>
</comment>
<reference evidence="1 2" key="1">
    <citation type="submission" date="2023-04" db="EMBL/GenBank/DDBJ databases">
        <title>Streptomyces chengmaiensis sp. nov. isolated from the stem of mangrove plant in Hainan.</title>
        <authorList>
            <person name="Huang X."/>
            <person name="Zhou S."/>
            <person name="Chu X."/>
            <person name="Xie Y."/>
            <person name="Lin Y."/>
        </authorList>
    </citation>
    <scope>NUCLEOTIDE SEQUENCE [LARGE SCALE GENOMIC DNA]</scope>
    <source>
        <strain evidence="1 2">HNM0663</strain>
    </source>
</reference>